<feature type="compositionally biased region" description="Basic and acidic residues" evidence="1">
    <location>
        <begin position="124"/>
        <end position="145"/>
    </location>
</feature>
<feature type="compositionally biased region" description="Basic and acidic residues" evidence="1">
    <location>
        <begin position="168"/>
        <end position="184"/>
    </location>
</feature>
<name>A0ABZ0NAX9_CERBT</name>
<sequence>MADGYSSGYPHYNHPPSTLQHDQFDNEPATSAVPRSPWEELPAFHPQSPSSTFQHPAHSANGALTFATPHLPCTASPSLDYNYTHWQGNNLPSAYASSVPLFPGAASSSLGPALQHEYERPIRQHTEHSPEQHKSRGVEEEPARDDLDDESTPQQAPSKPKRRRPKHDARPKPQDEIDKHDRYGRVVPHDAIIKFCRERNINLERLRQKGRAKAGVRLLRSKLP</sequence>
<dbReference type="Proteomes" id="UP001302367">
    <property type="component" value="Chromosome 1"/>
</dbReference>
<gene>
    <name evidence="2" type="ORF">RHO25_001304</name>
</gene>
<feature type="region of interest" description="Disordered" evidence="1">
    <location>
        <begin position="1"/>
        <end position="57"/>
    </location>
</feature>
<feature type="region of interest" description="Disordered" evidence="1">
    <location>
        <begin position="124"/>
        <end position="184"/>
    </location>
</feature>
<organism evidence="2 3">
    <name type="scientific">Cercospora beticola</name>
    <name type="common">Sugarbeet leaf spot fungus</name>
    <dbReference type="NCBI Taxonomy" id="122368"/>
    <lineage>
        <taxon>Eukaryota</taxon>
        <taxon>Fungi</taxon>
        <taxon>Dikarya</taxon>
        <taxon>Ascomycota</taxon>
        <taxon>Pezizomycotina</taxon>
        <taxon>Dothideomycetes</taxon>
        <taxon>Dothideomycetidae</taxon>
        <taxon>Mycosphaerellales</taxon>
        <taxon>Mycosphaerellaceae</taxon>
        <taxon>Cercospora</taxon>
    </lineage>
</organism>
<reference evidence="2 3" key="1">
    <citation type="submission" date="2023-09" db="EMBL/GenBank/DDBJ databases">
        <title>Complete-Gapless Cercospora beticola genome.</title>
        <authorList>
            <person name="Wyatt N.A."/>
            <person name="Spanner R.E."/>
            <person name="Bolton M.D."/>
        </authorList>
    </citation>
    <scope>NUCLEOTIDE SEQUENCE [LARGE SCALE GENOMIC DNA]</scope>
    <source>
        <strain evidence="2">Cb09-40</strain>
    </source>
</reference>
<protein>
    <submittedName>
        <fullName evidence="2">Uncharacterized protein</fullName>
    </submittedName>
</protein>
<dbReference type="RefSeq" id="XP_065458173.1">
    <property type="nucleotide sequence ID" value="XM_065602101.1"/>
</dbReference>
<dbReference type="EMBL" id="CP134184">
    <property type="protein sequence ID" value="WPA96696.1"/>
    <property type="molecule type" value="Genomic_DNA"/>
</dbReference>
<proteinExistence type="predicted"/>
<accession>A0ABZ0NAX9</accession>
<keyword evidence="3" id="KW-1185">Reference proteome</keyword>
<evidence type="ECO:0000313" key="2">
    <source>
        <dbReference type="EMBL" id="WPA96696.1"/>
    </source>
</evidence>
<evidence type="ECO:0000256" key="1">
    <source>
        <dbReference type="SAM" id="MobiDB-lite"/>
    </source>
</evidence>
<dbReference type="GeneID" id="90643738"/>
<evidence type="ECO:0000313" key="3">
    <source>
        <dbReference type="Proteomes" id="UP001302367"/>
    </source>
</evidence>